<keyword evidence="2" id="KW-1185">Reference proteome</keyword>
<organism evidence="1 2">
    <name type="scientific">Patagioenas fasciata monilis</name>
    <dbReference type="NCBI Taxonomy" id="372326"/>
    <lineage>
        <taxon>Eukaryota</taxon>
        <taxon>Metazoa</taxon>
        <taxon>Chordata</taxon>
        <taxon>Craniata</taxon>
        <taxon>Vertebrata</taxon>
        <taxon>Euteleostomi</taxon>
        <taxon>Archelosauria</taxon>
        <taxon>Archosauria</taxon>
        <taxon>Dinosauria</taxon>
        <taxon>Saurischia</taxon>
        <taxon>Theropoda</taxon>
        <taxon>Coelurosauria</taxon>
        <taxon>Aves</taxon>
        <taxon>Neognathae</taxon>
        <taxon>Neoaves</taxon>
        <taxon>Columbimorphae</taxon>
        <taxon>Columbiformes</taxon>
        <taxon>Columbidae</taxon>
        <taxon>Patagioenas</taxon>
    </lineage>
</organism>
<proteinExistence type="predicted"/>
<comment type="caution">
    <text evidence="1">The sequence shown here is derived from an EMBL/GenBank/DDBJ whole genome shotgun (WGS) entry which is preliminary data.</text>
</comment>
<reference evidence="1 2" key="1">
    <citation type="submission" date="2016-02" db="EMBL/GenBank/DDBJ databases">
        <title>Band-tailed pigeon sequencing and assembly.</title>
        <authorList>
            <person name="Soares A.E."/>
            <person name="Novak B.J."/>
            <person name="Rice E.S."/>
            <person name="O'Connell B."/>
            <person name="Chang D."/>
            <person name="Weber S."/>
            <person name="Shapiro B."/>
        </authorList>
    </citation>
    <scope>NUCLEOTIDE SEQUENCE [LARGE SCALE GENOMIC DNA]</scope>
    <source>
        <strain evidence="1">BTP2013</strain>
        <tissue evidence="1">Blood</tissue>
    </source>
</reference>
<name>A0A1V4IFY5_PATFA</name>
<sequence>MWNLHMELENQVTRQGSGACGGKRRRPAALRVITCERHQPEELHWPALDEAIREAYPYSRCVDAFCSAARSQHPTDAPSAEMVVQQ</sequence>
<dbReference type="Proteomes" id="UP000190648">
    <property type="component" value="Unassembled WGS sequence"/>
</dbReference>
<gene>
    <name evidence="1" type="ORF">AV530_000638</name>
</gene>
<dbReference type="EMBL" id="LSYS01009753">
    <property type="protein sequence ID" value="OPJ58902.1"/>
    <property type="molecule type" value="Genomic_DNA"/>
</dbReference>
<protein>
    <submittedName>
        <fullName evidence="1">Uncharacterized protein</fullName>
    </submittedName>
</protein>
<evidence type="ECO:0000313" key="1">
    <source>
        <dbReference type="EMBL" id="OPJ58902.1"/>
    </source>
</evidence>
<accession>A0A1V4IFY5</accession>
<dbReference type="AlphaFoldDB" id="A0A1V4IFY5"/>
<evidence type="ECO:0000313" key="2">
    <source>
        <dbReference type="Proteomes" id="UP000190648"/>
    </source>
</evidence>